<keyword evidence="2 4" id="KW-1133">Transmembrane helix</keyword>
<feature type="transmembrane region" description="Helical" evidence="4">
    <location>
        <begin position="293"/>
        <end position="311"/>
    </location>
</feature>
<dbReference type="InterPro" id="IPR011701">
    <property type="entry name" value="MFS"/>
</dbReference>
<feature type="transmembrane region" description="Helical" evidence="4">
    <location>
        <begin position="51"/>
        <end position="72"/>
    </location>
</feature>
<feature type="domain" description="Major facilitator superfamily (MFS) profile" evidence="5">
    <location>
        <begin position="13"/>
        <end position="406"/>
    </location>
</feature>
<dbReference type="PANTHER" id="PTHR11360:SF308">
    <property type="entry name" value="BLL3089 PROTEIN"/>
    <property type="match status" value="1"/>
</dbReference>
<dbReference type="EMBL" id="CP120682">
    <property type="protein sequence ID" value="WKN36737.1"/>
    <property type="molecule type" value="Genomic_DNA"/>
</dbReference>
<reference evidence="6" key="2">
    <citation type="journal article" date="2024" name="Antonie Van Leeuwenhoek">
        <title>Roseihalotalea indica gen. nov., sp. nov., a halophilic Bacteroidetes from mesopelagic Southwest Indian Ocean with higher carbohydrate metabolic potential.</title>
        <authorList>
            <person name="Chen B."/>
            <person name="Zhang M."/>
            <person name="Lin D."/>
            <person name="Ye J."/>
            <person name="Tang K."/>
        </authorList>
    </citation>
    <scope>NUCLEOTIDE SEQUENCE</scope>
    <source>
        <strain evidence="6">TK19036</strain>
    </source>
</reference>
<feature type="transmembrane region" description="Helical" evidence="4">
    <location>
        <begin position="141"/>
        <end position="164"/>
    </location>
</feature>
<feature type="transmembrane region" description="Helical" evidence="4">
    <location>
        <begin position="267"/>
        <end position="286"/>
    </location>
</feature>
<feature type="transmembrane region" description="Helical" evidence="4">
    <location>
        <begin position="77"/>
        <end position="95"/>
    </location>
</feature>
<evidence type="ECO:0000259" key="5">
    <source>
        <dbReference type="PROSITE" id="PS50850"/>
    </source>
</evidence>
<dbReference type="Pfam" id="PF07690">
    <property type="entry name" value="MFS_1"/>
    <property type="match status" value="2"/>
</dbReference>
<dbReference type="PROSITE" id="PS50850">
    <property type="entry name" value="MFS"/>
    <property type="match status" value="1"/>
</dbReference>
<dbReference type="InterPro" id="IPR050327">
    <property type="entry name" value="Proton-linked_MCT"/>
</dbReference>
<keyword evidence="3 4" id="KW-0472">Membrane</keyword>
<feature type="transmembrane region" description="Helical" evidence="4">
    <location>
        <begin position="380"/>
        <end position="402"/>
    </location>
</feature>
<feature type="transmembrane region" description="Helical" evidence="4">
    <location>
        <begin position="351"/>
        <end position="374"/>
    </location>
</feature>
<accession>A0AA49GLY7</accession>
<feature type="transmembrane region" description="Helical" evidence="4">
    <location>
        <begin position="228"/>
        <end position="247"/>
    </location>
</feature>
<name>A0AA49GLY7_9BACT</name>
<dbReference type="AlphaFoldDB" id="A0AA49GLY7"/>
<feature type="transmembrane region" description="Helical" evidence="4">
    <location>
        <begin position="101"/>
        <end position="120"/>
    </location>
</feature>
<evidence type="ECO:0000256" key="3">
    <source>
        <dbReference type="ARBA" id="ARBA00023136"/>
    </source>
</evidence>
<protein>
    <submittedName>
        <fullName evidence="6">MFS transporter</fullName>
    </submittedName>
</protein>
<evidence type="ECO:0000313" key="6">
    <source>
        <dbReference type="EMBL" id="WKN36737.1"/>
    </source>
</evidence>
<dbReference type="SUPFAM" id="SSF103473">
    <property type="entry name" value="MFS general substrate transporter"/>
    <property type="match status" value="1"/>
</dbReference>
<dbReference type="PANTHER" id="PTHR11360">
    <property type="entry name" value="MONOCARBOXYLATE TRANSPORTER"/>
    <property type="match status" value="1"/>
</dbReference>
<dbReference type="InterPro" id="IPR020846">
    <property type="entry name" value="MFS_dom"/>
</dbReference>
<dbReference type="GO" id="GO:0022857">
    <property type="term" value="F:transmembrane transporter activity"/>
    <property type="evidence" value="ECO:0007669"/>
    <property type="project" value="InterPro"/>
</dbReference>
<sequence>MNYYQFFKKNTRFLLFGLFFTFFSGFGQTYFISLFSEEIRDSFSLTHGSFGLIYSLATLSSAATLIFVGRYLDRSRLWVYTAWVCLGFIGASALFSFSPNVLWLGVGIYGLRLTCQGLMTHTSMTSMARYFDEQRGKASSVATMGFPISEALFPVIGVALMHAIGWRNTWLSISIFGVFVVLPVMLFLLKGHQLRHASWMKEVETAAANAKTKFKAWRLKDVLRDVRFYLVAPAVLTPAFINTGIFFHQVVLVESKGWELSWYATSFTGYAAATVVTAIIVGWLIDRWNAIQLLPFYLLPLGLGLIVLAWLDSPWVALFYMVAAGFTAGSASVLTNAMWAELYGVASLGTIRSMASALMVFSSALSPVLLGLMLDAGLSMTTLIFLCLAVCLIAIIPLVILVRLPQKEVTVSG</sequence>
<reference evidence="6" key="1">
    <citation type="journal article" date="2023" name="Comput. Struct. Biotechnol. J.">
        <title>Discovery of a novel marine Bacteroidetes with a rich repertoire of carbohydrate-active enzymes.</title>
        <authorList>
            <person name="Chen B."/>
            <person name="Liu G."/>
            <person name="Chen Q."/>
            <person name="Wang H."/>
            <person name="Liu L."/>
            <person name="Tang K."/>
        </authorList>
    </citation>
    <scope>NUCLEOTIDE SEQUENCE</scope>
    <source>
        <strain evidence="6">TK19036</strain>
    </source>
</reference>
<gene>
    <name evidence="6" type="ORF">K4G66_30700</name>
</gene>
<evidence type="ECO:0000256" key="2">
    <source>
        <dbReference type="ARBA" id="ARBA00022989"/>
    </source>
</evidence>
<organism evidence="6">
    <name type="scientific">Roseihalotalea indica</name>
    <dbReference type="NCBI Taxonomy" id="2867963"/>
    <lineage>
        <taxon>Bacteria</taxon>
        <taxon>Pseudomonadati</taxon>
        <taxon>Bacteroidota</taxon>
        <taxon>Cytophagia</taxon>
        <taxon>Cytophagales</taxon>
        <taxon>Catalimonadaceae</taxon>
        <taxon>Roseihalotalea</taxon>
    </lineage>
</organism>
<keyword evidence="1 4" id="KW-0812">Transmembrane</keyword>
<evidence type="ECO:0000256" key="1">
    <source>
        <dbReference type="ARBA" id="ARBA00022692"/>
    </source>
</evidence>
<dbReference type="InterPro" id="IPR036259">
    <property type="entry name" value="MFS_trans_sf"/>
</dbReference>
<evidence type="ECO:0000256" key="4">
    <source>
        <dbReference type="SAM" id="Phobius"/>
    </source>
</evidence>
<feature type="transmembrane region" description="Helical" evidence="4">
    <location>
        <begin position="170"/>
        <end position="189"/>
    </location>
</feature>
<proteinExistence type="predicted"/>
<dbReference type="Gene3D" id="1.20.1250.20">
    <property type="entry name" value="MFS general substrate transporter like domains"/>
    <property type="match status" value="1"/>
</dbReference>
<feature type="transmembrane region" description="Helical" evidence="4">
    <location>
        <begin position="317"/>
        <end position="339"/>
    </location>
</feature>